<keyword evidence="1 3" id="KW-0378">Hydrolase</keyword>
<feature type="domain" description="HD/PDEase" evidence="2">
    <location>
        <begin position="175"/>
        <end position="317"/>
    </location>
</feature>
<gene>
    <name evidence="3" type="primary">yhaM_1</name>
    <name evidence="3" type="ORF">BSF38_01590</name>
</gene>
<dbReference type="InterPro" id="IPR006674">
    <property type="entry name" value="HD_domain"/>
</dbReference>
<dbReference type="GO" id="GO:0031125">
    <property type="term" value="P:rRNA 3'-end processing"/>
    <property type="evidence" value="ECO:0007669"/>
    <property type="project" value="TreeGrafter"/>
</dbReference>
<dbReference type="STRING" id="1387353.BSF38_01590"/>
<organism evidence="3 4">
    <name type="scientific">Paludisphaera borealis</name>
    <dbReference type="NCBI Taxonomy" id="1387353"/>
    <lineage>
        <taxon>Bacteria</taxon>
        <taxon>Pseudomonadati</taxon>
        <taxon>Planctomycetota</taxon>
        <taxon>Planctomycetia</taxon>
        <taxon>Isosphaerales</taxon>
        <taxon>Isosphaeraceae</taxon>
        <taxon>Paludisphaera</taxon>
    </lineage>
</organism>
<dbReference type="Proteomes" id="UP000186309">
    <property type="component" value="Chromosome"/>
</dbReference>
<dbReference type="SMART" id="SM00471">
    <property type="entry name" value="HDc"/>
    <property type="match status" value="1"/>
</dbReference>
<dbReference type="GO" id="GO:0016787">
    <property type="term" value="F:hydrolase activity"/>
    <property type="evidence" value="ECO:0007669"/>
    <property type="project" value="UniProtKB-KW"/>
</dbReference>
<dbReference type="InterPro" id="IPR050798">
    <property type="entry name" value="YhaM_exoribonuc/phosphodiest"/>
</dbReference>
<dbReference type="InterPro" id="IPR003607">
    <property type="entry name" value="HD/PDEase_dom"/>
</dbReference>
<reference evidence="4" key="1">
    <citation type="submission" date="2016-12" db="EMBL/GenBank/DDBJ databases">
        <title>Comparative genomics of four Isosphaeraceae planctomycetes: a common pool of plasmids and glycoside hydrolase genes.</title>
        <authorList>
            <person name="Ivanova A."/>
        </authorList>
    </citation>
    <scope>NUCLEOTIDE SEQUENCE [LARGE SCALE GENOMIC DNA]</scope>
    <source>
        <strain evidence="4">PX4</strain>
    </source>
</reference>
<keyword evidence="4" id="KW-1185">Reference proteome</keyword>
<sequence>MRGSNDMPAIANVVTRLSDVVDGQEAVCFAALVKKTRGMTKANQPFIKCLFRDKRVACEAPLWHDHRYIQEAEGWTEGLAYRLQMRASFNLRYGMQIEILGIRPATDADAADGYDFNDLVESGKYPPQKLIDSILNRVHKYIVEPHLKQLVLQILNDHDDLLRKMPAAQSMHHNYTGGLLEHVWSMSRVGELLVEHYGGYYDTLNPPLDKGLVIAAIIMHDIGKLRELKYHPVEARYTKEGSLVGHVLMGRDLVRETAKTIDGFPEELLLLLEHAILSHHGKREFGAPILPQTIEALLVSYIDDLDAKMNVAARQRLLSKTDDDFTDRVYALDNRRIYKGIPLETPDDDDASAF</sequence>
<dbReference type="SUPFAM" id="SSF109604">
    <property type="entry name" value="HD-domain/PDEase-like"/>
    <property type="match status" value="1"/>
</dbReference>
<dbReference type="EMBL" id="CP019082">
    <property type="protein sequence ID" value="APW60126.1"/>
    <property type="molecule type" value="Genomic_DNA"/>
</dbReference>
<dbReference type="AlphaFoldDB" id="A0A1U7CMI5"/>
<proteinExistence type="predicted"/>
<dbReference type="PANTHER" id="PTHR37294">
    <property type="entry name" value="3'-5' EXORIBONUCLEASE YHAM"/>
    <property type="match status" value="1"/>
</dbReference>
<evidence type="ECO:0000256" key="1">
    <source>
        <dbReference type="ARBA" id="ARBA00022801"/>
    </source>
</evidence>
<name>A0A1U7CMI5_9BACT</name>
<dbReference type="EC" id="3.1.-.-" evidence="3"/>
<dbReference type="CDD" id="cd00077">
    <property type="entry name" value="HDc"/>
    <property type="match status" value="1"/>
</dbReference>
<evidence type="ECO:0000313" key="4">
    <source>
        <dbReference type="Proteomes" id="UP000186309"/>
    </source>
</evidence>
<accession>A0A1U7CMI5</accession>
<evidence type="ECO:0000259" key="2">
    <source>
        <dbReference type="SMART" id="SM00471"/>
    </source>
</evidence>
<dbReference type="Pfam" id="PF01966">
    <property type="entry name" value="HD"/>
    <property type="match status" value="1"/>
</dbReference>
<protein>
    <submittedName>
        <fullName evidence="3">3'-5' exoribonuclease YhaM</fullName>
        <ecNumber evidence="3">3.1.-.-</ecNumber>
    </submittedName>
</protein>
<evidence type="ECO:0000313" key="3">
    <source>
        <dbReference type="EMBL" id="APW60126.1"/>
    </source>
</evidence>
<dbReference type="PANTHER" id="PTHR37294:SF1">
    <property type="entry name" value="3'-5' EXORIBONUCLEASE YHAM"/>
    <property type="match status" value="1"/>
</dbReference>
<dbReference type="Gene3D" id="1.10.3210.10">
    <property type="entry name" value="Hypothetical protein af1432"/>
    <property type="match status" value="1"/>
</dbReference>
<dbReference type="KEGG" id="pbor:BSF38_01590"/>